<name>A0AA52EJ67_9PROT</name>
<dbReference type="RefSeq" id="WP_310799337.1">
    <property type="nucleotide sequence ID" value="NZ_CP123872.1"/>
</dbReference>
<organism evidence="2 3">
    <name type="scientific">Temperatibacter marinus</name>
    <dbReference type="NCBI Taxonomy" id="1456591"/>
    <lineage>
        <taxon>Bacteria</taxon>
        <taxon>Pseudomonadati</taxon>
        <taxon>Pseudomonadota</taxon>
        <taxon>Alphaproteobacteria</taxon>
        <taxon>Kordiimonadales</taxon>
        <taxon>Temperatibacteraceae</taxon>
        <taxon>Temperatibacter</taxon>
    </lineage>
</organism>
<dbReference type="SUPFAM" id="SSF54593">
    <property type="entry name" value="Glyoxalase/Bleomycin resistance protein/Dihydroxybiphenyl dioxygenase"/>
    <property type="match status" value="1"/>
</dbReference>
<dbReference type="EMBL" id="CP123872">
    <property type="protein sequence ID" value="WND03484.1"/>
    <property type="molecule type" value="Genomic_DNA"/>
</dbReference>
<protein>
    <submittedName>
        <fullName evidence="2">VOC family protein</fullName>
    </submittedName>
</protein>
<dbReference type="InterPro" id="IPR029068">
    <property type="entry name" value="Glyas_Bleomycin-R_OHBP_Dase"/>
</dbReference>
<keyword evidence="3" id="KW-1185">Reference proteome</keyword>
<sequence>MSAKPHVRFQRPNYVVTDLDRALTVYRDILGLEIAFTKNSEKTSYSYEVFQIDPAADMRFAVLSTQTQTNVMALTELKGIELPEVPLPSRSAIVLECEDFDGVMNNARAAGLKVFDESRLETKDGRIGRELGFLDYDGNLIVIYIILENSDA</sequence>
<gene>
    <name evidence="2" type="ORF">QGN29_03745</name>
</gene>
<dbReference type="InterPro" id="IPR004360">
    <property type="entry name" value="Glyas_Fos-R_dOase_dom"/>
</dbReference>
<dbReference type="Proteomes" id="UP001268683">
    <property type="component" value="Chromosome"/>
</dbReference>
<dbReference type="AlphaFoldDB" id="A0AA52EJ67"/>
<dbReference type="PROSITE" id="PS51819">
    <property type="entry name" value="VOC"/>
    <property type="match status" value="1"/>
</dbReference>
<feature type="domain" description="VOC" evidence="1">
    <location>
        <begin position="8"/>
        <end position="146"/>
    </location>
</feature>
<evidence type="ECO:0000313" key="2">
    <source>
        <dbReference type="EMBL" id="WND03484.1"/>
    </source>
</evidence>
<dbReference type="KEGG" id="tmk:QGN29_03745"/>
<evidence type="ECO:0000259" key="1">
    <source>
        <dbReference type="PROSITE" id="PS51819"/>
    </source>
</evidence>
<dbReference type="Pfam" id="PF00903">
    <property type="entry name" value="Glyoxalase"/>
    <property type="match status" value="1"/>
</dbReference>
<dbReference type="Gene3D" id="3.10.180.10">
    <property type="entry name" value="2,3-Dihydroxybiphenyl 1,2-Dioxygenase, domain 1"/>
    <property type="match status" value="1"/>
</dbReference>
<accession>A0AA52EJ67</accession>
<proteinExistence type="predicted"/>
<evidence type="ECO:0000313" key="3">
    <source>
        <dbReference type="Proteomes" id="UP001268683"/>
    </source>
</evidence>
<reference evidence="2" key="1">
    <citation type="submission" date="2023-04" db="EMBL/GenBank/DDBJ databases">
        <title>Complete genome sequence of Temperatibacter marinus.</title>
        <authorList>
            <person name="Rong J.-C."/>
            <person name="Yi M.-L."/>
            <person name="Zhao Q."/>
        </authorList>
    </citation>
    <scope>NUCLEOTIDE SEQUENCE</scope>
    <source>
        <strain evidence="2">NBRC 110045</strain>
    </source>
</reference>
<dbReference type="InterPro" id="IPR037523">
    <property type="entry name" value="VOC_core"/>
</dbReference>